<proteinExistence type="predicted"/>
<dbReference type="InterPro" id="IPR002201">
    <property type="entry name" value="Glyco_trans_9"/>
</dbReference>
<name>A0ABS0L0R5_9BACT</name>
<dbReference type="InterPro" id="IPR051199">
    <property type="entry name" value="LPS_LOS_Heptosyltrfase"/>
</dbReference>
<evidence type="ECO:0000256" key="1">
    <source>
        <dbReference type="ARBA" id="ARBA00022676"/>
    </source>
</evidence>
<dbReference type="Pfam" id="PF01075">
    <property type="entry name" value="Glyco_transf_9"/>
    <property type="match status" value="1"/>
</dbReference>
<organism evidence="3 4">
    <name type="scientific">Hymenobacter guriensis</name>
    <dbReference type="NCBI Taxonomy" id="2793065"/>
    <lineage>
        <taxon>Bacteria</taxon>
        <taxon>Pseudomonadati</taxon>
        <taxon>Bacteroidota</taxon>
        <taxon>Cytophagia</taxon>
        <taxon>Cytophagales</taxon>
        <taxon>Hymenobacteraceae</taxon>
        <taxon>Hymenobacter</taxon>
    </lineage>
</organism>
<dbReference type="EMBL" id="JADWYK010000002">
    <property type="protein sequence ID" value="MBG8552977.1"/>
    <property type="molecule type" value="Genomic_DNA"/>
</dbReference>
<dbReference type="RefSeq" id="WP_196953986.1">
    <property type="nucleotide sequence ID" value="NZ_JADWYK010000002.1"/>
</dbReference>
<dbReference type="CDD" id="cd03789">
    <property type="entry name" value="GT9_LPS_heptosyltransferase"/>
    <property type="match status" value="1"/>
</dbReference>
<comment type="caution">
    <text evidence="3">The sequence shown here is derived from an EMBL/GenBank/DDBJ whole genome shotgun (WGS) entry which is preliminary data.</text>
</comment>
<dbReference type="SUPFAM" id="SSF53756">
    <property type="entry name" value="UDP-Glycosyltransferase/glycogen phosphorylase"/>
    <property type="match status" value="1"/>
</dbReference>
<evidence type="ECO:0000256" key="2">
    <source>
        <dbReference type="ARBA" id="ARBA00022679"/>
    </source>
</evidence>
<keyword evidence="2" id="KW-0808">Transferase</keyword>
<dbReference type="PANTHER" id="PTHR30160:SF15">
    <property type="entry name" value="GLYCOSYLTRANSFERASE HI_0523-RELATED"/>
    <property type="match status" value="1"/>
</dbReference>
<reference evidence="3 4" key="1">
    <citation type="submission" date="2020-11" db="EMBL/GenBank/DDBJ databases">
        <title>Hymenobacter sp.</title>
        <authorList>
            <person name="Kim M.K."/>
        </authorList>
    </citation>
    <scope>NUCLEOTIDE SEQUENCE [LARGE SCALE GENOMIC DNA]</scope>
    <source>
        <strain evidence="3 4">BT594</strain>
    </source>
</reference>
<protein>
    <submittedName>
        <fullName evidence="3">Glycosyltransferase family 9 protein</fullName>
    </submittedName>
</protein>
<evidence type="ECO:0000313" key="3">
    <source>
        <dbReference type="EMBL" id="MBG8552977.1"/>
    </source>
</evidence>
<keyword evidence="4" id="KW-1185">Reference proteome</keyword>
<dbReference type="Proteomes" id="UP000601099">
    <property type="component" value="Unassembled WGS sequence"/>
</dbReference>
<dbReference type="Gene3D" id="3.40.50.2000">
    <property type="entry name" value="Glycogen Phosphorylase B"/>
    <property type="match status" value="2"/>
</dbReference>
<evidence type="ECO:0000313" key="4">
    <source>
        <dbReference type="Proteomes" id="UP000601099"/>
    </source>
</evidence>
<sequence>MKTFLISRTDAIGDLVLTLPMAGWLKQQFPGCRVVVLGRNYTRAVATACPFVDGFLSDDDLIVLPTQAQEARLQAVRADVILHVFPSRRLARLAKEAGIPIRIGTRNRWFHWLTCNRLVSLSRRHSPWHESQLNMLLLRPLGLQTIPALEELVPLGKLQASEALAASVMEQLQRKPVGKLNIILHPRSRGHGREWGLAHFGTLVRLLHAQGHQVFVTGTAAEADTMREWLQAHTGLLTDLTGQLSLPQFLAFIAAADGLVAAGTGPLHLGAALGRQALGLFPPIRPVHPGRWAPLGPHAEYVVFDKPDCSDCRQNPAGCSCMLAIEPAQVAARIARWQPLAPAAASHGFSA</sequence>
<keyword evidence="1" id="KW-0328">Glycosyltransferase</keyword>
<dbReference type="PANTHER" id="PTHR30160">
    <property type="entry name" value="TETRAACYLDISACCHARIDE 4'-KINASE-RELATED"/>
    <property type="match status" value="1"/>
</dbReference>
<gene>
    <name evidence="3" type="ORF">I5L79_05440</name>
</gene>
<accession>A0ABS0L0R5</accession>